<proteinExistence type="predicted"/>
<keyword evidence="2" id="KW-1185">Reference proteome</keyword>
<name>A0ACC3NQP8_9PEZI</name>
<reference evidence="1" key="1">
    <citation type="submission" date="2023-07" db="EMBL/GenBank/DDBJ databases">
        <title>Black Yeasts Isolated from many extreme environments.</title>
        <authorList>
            <person name="Coleine C."/>
            <person name="Stajich J.E."/>
            <person name="Selbmann L."/>
        </authorList>
    </citation>
    <scope>NUCLEOTIDE SEQUENCE</scope>
    <source>
        <strain evidence="1">CCFEE 5714</strain>
    </source>
</reference>
<evidence type="ECO:0000313" key="1">
    <source>
        <dbReference type="EMBL" id="KAK3721465.1"/>
    </source>
</evidence>
<dbReference type="Proteomes" id="UP001281147">
    <property type="component" value="Unassembled WGS sequence"/>
</dbReference>
<protein>
    <submittedName>
        <fullName evidence="1">Mitochondrial 54S ribosomal protein YmL35</fullName>
    </submittedName>
</protein>
<evidence type="ECO:0000313" key="2">
    <source>
        <dbReference type="Proteomes" id="UP001281147"/>
    </source>
</evidence>
<keyword evidence="1" id="KW-0687">Ribonucleoprotein</keyword>
<organism evidence="1 2">
    <name type="scientific">Vermiconidia calcicola</name>
    <dbReference type="NCBI Taxonomy" id="1690605"/>
    <lineage>
        <taxon>Eukaryota</taxon>
        <taxon>Fungi</taxon>
        <taxon>Dikarya</taxon>
        <taxon>Ascomycota</taxon>
        <taxon>Pezizomycotina</taxon>
        <taxon>Dothideomycetes</taxon>
        <taxon>Dothideomycetidae</taxon>
        <taxon>Mycosphaerellales</taxon>
        <taxon>Extremaceae</taxon>
        <taxon>Vermiconidia</taxon>
    </lineage>
</organism>
<dbReference type="EMBL" id="JAUTXU010000017">
    <property type="protein sequence ID" value="KAK3721465.1"/>
    <property type="molecule type" value="Genomic_DNA"/>
</dbReference>
<accession>A0ACC3NQP8</accession>
<gene>
    <name evidence="1" type="primary">MRPL35_1</name>
    <name evidence="1" type="ORF">LTR37_003020</name>
</gene>
<comment type="caution">
    <text evidence="1">The sequence shown here is derived from an EMBL/GenBank/DDBJ whole genome shotgun (WGS) entry which is preliminary data.</text>
</comment>
<keyword evidence="1" id="KW-0689">Ribosomal protein</keyword>
<sequence length="430" mass="49328">MASKRPITQCLRCTGHDRIHILPIRNLMTTTSEPPPPPPPTDRSSSEDAPKQQSSTLNPFLVHTPRTERKLLATQSQYPIGSRRRRAALATSSNIPFTQLPYQCFQEARKILLEDRREKIAEIEKMRERIEKAQKEGTRQGEGEGEREHRVRSMRGRVEDLKVLADINDPLVKKRFEDGLGDMNKPIYRDLANKSWRNYKRKVLLQRITQMNVIPDILPFIDPSVSTSLVFGRKKVPHGEIVESTLSERAPSMELQCFDKGERLVTIAVVNPDVPNVEKDGFAYRCHFLASNVRISPTETGVDAATLNDESQVIIPWMAPYVQKGLQYQRHAIFILEQPQYSSSTEPPTPLDLVEIKKQARYTNRDGFKLRSFADRYRLKPVGVDLFRALWDEGTVGVMERLGVSGGDVEFKRKRVEPLPYKRLKGERFR</sequence>